<evidence type="ECO:0000313" key="5">
    <source>
        <dbReference type="EMBL" id="QCP13975.1"/>
    </source>
</evidence>
<dbReference type="GO" id="GO:0005509">
    <property type="term" value="F:calcium ion binding"/>
    <property type="evidence" value="ECO:0007669"/>
    <property type="project" value="InterPro"/>
</dbReference>
<dbReference type="InterPro" id="IPR041498">
    <property type="entry name" value="Big_6"/>
</dbReference>
<dbReference type="PROSITE" id="PS00330">
    <property type="entry name" value="HEMOLYSIN_CALCIUM"/>
    <property type="match status" value="11"/>
</dbReference>
<proteinExistence type="predicted"/>
<dbReference type="InterPro" id="IPR001343">
    <property type="entry name" value="Hemolysn_Ca-bd"/>
</dbReference>
<dbReference type="PANTHER" id="PTHR38340">
    <property type="entry name" value="S-LAYER PROTEIN"/>
    <property type="match status" value="1"/>
</dbReference>
<feature type="domain" description="Bacterial Ig" evidence="3">
    <location>
        <begin position="692"/>
        <end position="760"/>
    </location>
</feature>
<gene>
    <name evidence="5" type="ORF">FCL38_28830</name>
    <name evidence="4" type="ORF">FHS02_005024</name>
</gene>
<comment type="subcellular location">
    <subcellularLocation>
        <location evidence="1">Secreted</location>
    </subcellularLocation>
</comment>
<keyword evidence="6" id="KW-1185">Reference proteome</keyword>
<dbReference type="Pfam" id="PF00353">
    <property type="entry name" value="HemolysinCabind"/>
    <property type="match status" value="11"/>
</dbReference>
<dbReference type="Gene3D" id="2.60.40.10">
    <property type="entry name" value="Immunoglobulins"/>
    <property type="match status" value="1"/>
</dbReference>
<dbReference type="EMBL" id="CP040017">
    <property type="protein sequence ID" value="QCP13975.1"/>
    <property type="molecule type" value="Genomic_DNA"/>
</dbReference>
<accession>A0A4P8HZT3</accession>
<dbReference type="Proteomes" id="UP000298763">
    <property type="component" value="Chromosome"/>
</dbReference>
<dbReference type="InterPro" id="IPR018511">
    <property type="entry name" value="Hemolysin-typ_Ca-bd_CS"/>
</dbReference>
<dbReference type="PRINTS" id="PR00313">
    <property type="entry name" value="CABNDNGRPT"/>
</dbReference>
<evidence type="ECO:0000256" key="1">
    <source>
        <dbReference type="ARBA" id="ARBA00004613"/>
    </source>
</evidence>
<reference evidence="4 7" key="2">
    <citation type="submission" date="2020-08" db="EMBL/GenBank/DDBJ databases">
        <title>Genomic Encyclopedia of Type Strains, Phase III (KMG-III): the genomes of soil and plant-associated and newly described type strains.</title>
        <authorList>
            <person name="Whitman W."/>
        </authorList>
    </citation>
    <scope>NUCLEOTIDE SEQUENCE [LARGE SCALE GENOMIC DNA]</scope>
    <source>
        <strain evidence="4 7">CECT 7753</strain>
    </source>
</reference>
<dbReference type="Gene3D" id="2.150.10.10">
    <property type="entry name" value="Serralysin-like metalloprotease, C-terminal"/>
    <property type="match status" value="7"/>
</dbReference>
<dbReference type="InterPro" id="IPR050557">
    <property type="entry name" value="RTX_toxin/Mannuronan_C5-epim"/>
</dbReference>
<dbReference type="OrthoDB" id="6091599at2"/>
<dbReference type="Proteomes" id="UP000584325">
    <property type="component" value="Unassembled WGS sequence"/>
</dbReference>
<sequence length="1546" mass="152668">MTVKTGAPYVFGGFADDVEQGTDLGDVFVGGFGPLGDTGHDVMYGYEGNDTIFGSEGNDTLDGGAGSDLVDFSGAPSALTIHLGNGTALLESPAHGADGILGGNITLVSIERVQGSGFDDSITGSAGAEVLTGGIGNDTLDGGLGIDTASYAYSASGVTASLLSGASSTDGYDHLLSIENLEGSAFADVLGGDDGDNVLDGGAGSDVLRGAGGNDTLVGGTGADTAVFTGRQSDYRVVTQADGRVIVSDLRASQDGSDTLVGIRYLQFSDTTLDLTGIDPLVAANARAQSVTGLADGSYVIAWQGSDADGSGVFFRQFDADGMPRGAVAQINTATAGSQAAPVVAALYDGGWVAVFQSATASGWDIALQRFNADGSRNGTEVVLGSAGDQVTPSVTATIDGGFAVSWQADTDVHVSRFGWDGAAQAAAIVNTTTAGEQGGAAIAEQDNGYMVAWQSDNGTSQGVLVQQFRWDGEAMGAEVKLATTGVVGSVGIATLYGQAGTVVAGTAVAWIQDDGNAATADDAVMVQRFNAAGTRVGTPIPVASSGFQHEAAVTGLRDGGFIVVWSNVAADGVTTVMGRHYQADGTAAGAAWQVNQVAITGTVAAPAVAEAADGHVIVSWTTTAPDGASRVWQQMIDYDGAAEFVASSSTGEPPAAPQFTVQAADTGAAAVMMAAPMRGADAMVIDEGKFTTGNLLVTGTGDAGATITLFDGDVKVAQVTASADGSWSVQLADLKAGAHRFSAIAVDSLGQESPASKVVTLMVLGTLEGTAGNDSAAYFAALGADDSNQAFSAGAGNDTIDGGGGADTLEGGAGDDTYIVADSRVVVVEKANEGIDTVRAGVDFTLVANVENLVITGTAGRLGVGNALNNALTGSSGNDTLSGGAGSDTLAGGAGDDTYVVDAVGDIIVETAGSGTDTVQVAMTARNATYVLGENVEHATITSTAAVNLGGNGLDNALTGNAAANTLTGGAGNDTLDGGRGSDKLDGGAGDDTYIVDVTGDKVTELAGNGRDTVLSGAATLTLAANVENLVYTGNAKATLTGNAEANKIVNGNGGGKLSGLAGNDTLTGGTGADSLLGGDGNDVLDSGGGADTLDGGAGDDTAVLAGNRAAWAITRSADSEVQLRNGATTVVARNVENFTFADGTAAFGTLAVSTTPTKWNDALTGTTGSETINGGIGADTMAGQGGNDTYVVDNQGDVVIEAAGAGNDTVQVAIAVANTTWVLAENIEHATATSKVAVNLTGNGEANKLTGNAAANTLAGLDGNDTLDGGAGNDVLNGGNGDDSLLGGAGNDRLDGGSGNDFLDGGAGNDTMTGGADDDVYVVNAAGDGVTEVAGEGTDTVLASLAKYVLGAQVEHLVYTGTSSFNGTGNDMDNLLSGGRGKDQLSGGAGKDTLDGGAGDDALTGGLGNDVFVLDLASHDKVADFNVDADTLAFRTSGLGLAGSDTVQWGETGGFSAAAGLVVFGVNANKLDSGNAAAAIGNAAQAYAKGDVAFFAIDNGVSTAVFKFASSSADAMVSSKELKQIATLTGVADASLVDFDLSWS</sequence>
<dbReference type="InterPro" id="IPR013783">
    <property type="entry name" value="Ig-like_fold"/>
</dbReference>
<evidence type="ECO:0000313" key="4">
    <source>
        <dbReference type="EMBL" id="MBB3224165.1"/>
    </source>
</evidence>
<evidence type="ECO:0000259" key="3">
    <source>
        <dbReference type="Pfam" id="PF17936"/>
    </source>
</evidence>
<dbReference type="SUPFAM" id="SSF51120">
    <property type="entry name" value="beta-Roll"/>
    <property type="match status" value="7"/>
</dbReference>
<name>A0A4P8HZT3_9BURK</name>
<evidence type="ECO:0000256" key="2">
    <source>
        <dbReference type="ARBA" id="ARBA00022525"/>
    </source>
</evidence>
<organism evidence="4 7">
    <name type="scientific">Pseudoduganella umbonata</name>
    <dbReference type="NCBI Taxonomy" id="864828"/>
    <lineage>
        <taxon>Bacteria</taxon>
        <taxon>Pseudomonadati</taxon>
        <taxon>Pseudomonadota</taxon>
        <taxon>Betaproteobacteria</taxon>
        <taxon>Burkholderiales</taxon>
        <taxon>Oxalobacteraceae</taxon>
        <taxon>Telluria group</taxon>
        <taxon>Pseudoduganella</taxon>
    </lineage>
</organism>
<keyword evidence="2" id="KW-0964">Secreted</keyword>
<protein>
    <submittedName>
        <fullName evidence="4">Ca2+-binding RTX toxin-like protein</fullName>
    </submittedName>
</protein>
<dbReference type="InterPro" id="IPR011049">
    <property type="entry name" value="Serralysin-like_metalloprot_C"/>
</dbReference>
<dbReference type="Pfam" id="PF17936">
    <property type="entry name" value="Big_6"/>
    <property type="match status" value="1"/>
</dbReference>
<dbReference type="GO" id="GO:0005576">
    <property type="term" value="C:extracellular region"/>
    <property type="evidence" value="ECO:0007669"/>
    <property type="project" value="UniProtKB-SubCell"/>
</dbReference>
<dbReference type="EMBL" id="JACHXS010000011">
    <property type="protein sequence ID" value="MBB3224165.1"/>
    <property type="molecule type" value="Genomic_DNA"/>
</dbReference>
<evidence type="ECO:0000313" key="6">
    <source>
        <dbReference type="Proteomes" id="UP000298763"/>
    </source>
</evidence>
<dbReference type="RefSeq" id="WP_137316751.1">
    <property type="nucleotide sequence ID" value="NZ_CP040017.1"/>
</dbReference>
<reference evidence="5 6" key="1">
    <citation type="submission" date="2019-05" db="EMBL/GenBank/DDBJ databases">
        <title>Draft Genome Sequences of Six Type Strains of the Genus Massilia.</title>
        <authorList>
            <person name="Miess H."/>
            <person name="Frediansyhah A."/>
            <person name="Gross H."/>
        </authorList>
    </citation>
    <scope>NUCLEOTIDE SEQUENCE [LARGE SCALE GENOMIC DNA]</scope>
    <source>
        <strain evidence="5 6">DSMZ 26121</strain>
    </source>
</reference>
<dbReference type="PANTHER" id="PTHR38340:SF1">
    <property type="entry name" value="S-LAYER PROTEIN"/>
    <property type="match status" value="1"/>
</dbReference>
<evidence type="ECO:0000313" key="7">
    <source>
        <dbReference type="Proteomes" id="UP000584325"/>
    </source>
</evidence>